<protein>
    <recommendedName>
        <fullName evidence="3">DUF1826 domain-containing protein</fullName>
    </recommendedName>
</protein>
<gene>
    <name evidence="1" type="ORF">ALO64_04035</name>
</gene>
<sequence length="249" mass="27664">MPAHRCGNGGGCRALAHAGRSFWRLVRRRGGCLMLAYRLNDKNAVRQAHGGTPEVLSEILQDDVNLAVWQRQLPAHIEDFGALLLSMGEPLAESMPLQVRGGEVEPDLTTLARGYSDLQGYQGFIADVSWLVSAYACLLGAECVGLRLRVLDKAMCPRFHVDHVPVRLITTYGGVGSQWLHEDVMDRKQLGRLDAEPTNAADIQQINSGEVALLKGERWHGNEGFGLIHRSPQLLRNERRLILTLDWLD</sequence>
<dbReference type="EMBL" id="LJQT01000474">
    <property type="protein sequence ID" value="KPX79608.1"/>
    <property type="molecule type" value="Genomic_DNA"/>
</dbReference>
<accession>A0A0P9W8M0</accession>
<name>A0A0P9W8M0_9PSED</name>
<dbReference type="Proteomes" id="UP000050455">
    <property type="component" value="Unassembled WGS sequence"/>
</dbReference>
<reference evidence="1 2" key="1">
    <citation type="submission" date="2015-09" db="EMBL/GenBank/DDBJ databases">
        <title>Genome announcement of multiple Pseudomonas syringae strains.</title>
        <authorList>
            <person name="Thakur S."/>
            <person name="Wang P.W."/>
            <person name="Gong Y."/>
            <person name="Weir B.S."/>
            <person name="Guttman D.S."/>
        </authorList>
    </citation>
    <scope>NUCLEOTIDE SEQUENCE [LARGE SCALE GENOMIC DNA]</scope>
    <source>
        <strain evidence="1 2">ICMP6289</strain>
    </source>
</reference>
<comment type="caution">
    <text evidence="1">The sequence shown here is derived from an EMBL/GenBank/DDBJ whole genome shotgun (WGS) entry which is preliminary data.</text>
</comment>
<organism evidence="1 2">
    <name type="scientific">Pseudomonas meliae</name>
    <dbReference type="NCBI Taxonomy" id="86176"/>
    <lineage>
        <taxon>Bacteria</taxon>
        <taxon>Pseudomonadati</taxon>
        <taxon>Pseudomonadota</taxon>
        <taxon>Gammaproteobacteria</taxon>
        <taxon>Pseudomonadales</taxon>
        <taxon>Pseudomonadaceae</taxon>
        <taxon>Pseudomonas</taxon>
    </lineage>
</organism>
<proteinExistence type="predicted"/>
<dbReference type="AlphaFoldDB" id="A0A0P9W8M0"/>
<dbReference type="Pfam" id="PF08856">
    <property type="entry name" value="DUF1826"/>
    <property type="match status" value="1"/>
</dbReference>
<evidence type="ECO:0000313" key="2">
    <source>
        <dbReference type="Proteomes" id="UP000050455"/>
    </source>
</evidence>
<dbReference type="PATRIC" id="fig|86176.4.peg.4556"/>
<evidence type="ECO:0000313" key="1">
    <source>
        <dbReference type="EMBL" id="KPX79608.1"/>
    </source>
</evidence>
<keyword evidence="2" id="KW-1185">Reference proteome</keyword>
<dbReference type="InterPro" id="IPR014955">
    <property type="entry name" value="DUF1826"/>
</dbReference>
<evidence type="ECO:0008006" key="3">
    <source>
        <dbReference type="Google" id="ProtNLM"/>
    </source>
</evidence>